<organism evidence="11 12">
    <name type="scientific">Xylona heveae (strain CBS 132557 / TC161)</name>
    <dbReference type="NCBI Taxonomy" id="1328760"/>
    <lineage>
        <taxon>Eukaryota</taxon>
        <taxon>Fungi</taxon>
        <taxon>Dikarya</taxon>
        <taxon>Ascomycota</taxon>
        <taxon>Pezizomycotina</taxon>
        <taxon>Xylonomycetes</taxon>
        <taxon>Xylonales</taxon>
        <taxon>Xylonaceae</taxon>
        <taxon>Xylona</taxon>
    </lineage>
</organism>
<sequence length="409" mass="46728">MIADELFRQMGIPVPVYSEATIVTPDGMEWAERYVPGGFHPTHIGDMYHDGRYEIVHKLGWGSFATVWLARDNKEGRYVALKIHAADAFENSQDGRAYVSTLLDEFVINGPNGQHLCIVSKAAGCSVWDQKNETLARYSPKTARAISAQLLLGLDYIHACGVVHADLHEKNIVFQFPIFQQVTSNSELYETVDKPRIEPLRRMDRCPISDEEARHLPRYFVYPPYKIFAEADKIVDPKILIVDFGASFSQGQGKLEDLKCCRTHLPIEAFFEKDEPISPAVDVWEAGCTIYDILGKQRLFLKLVDSMVDILGVLPKRWWDRWEWRSDSFNEDGSPKGDMHSESLPMQIQYLRSEYAPATLEYSPEEFASLEKLLRAMLAYETSERITISEALQSEWMVRWALPAIKEAL</sequence>
<name>A0A165G0N0_XYLHT</name>
<dbReference type="GeneID" id="28899052"/>
<evidence type="ECO:0000256" key="6">
    <source>
        <dbReference type="ARBA" id="ARBA00022840"/>
    </source>
</evidence>
<comment type="catalytic activity">
    <reaction evidence="7">
        <text>L-threonyl-[protein] + ATP = O-phospho-L-threonyl-[protein] + ADP + H(+)</text>
        <dbReference type="Rhea" id="RHEA:46608"/>
        <dbReference type="Rhea" id="RHEA-COMP:11060"/>
        <dbReference type="Rhea" id="RHEA-COMP:11605"/>
        <dbReference type="ChEBI" id="CHEBI:15378"/>
        <dbReference type="ChEBI" id="CHEBI:30013"/>
        <dbReference type="ChEBI" id="CHEBI:30616"/>
        <dbReference type="ChEBI" id="CHEBI:61977"/>
        <dbReference type="ChEBI" id="CHEBI:456216"/>
        <dbReference type="EC" id="2.7.11.1"/>
    </reaction>
</comment>
<evidence type="ECO:0000256" key="1">
    <source>
        <dbReference type="ARBA" id="ARBA00012513"/>
    </source>
</evidence>
<evidence type="ECO:0000256" key="4">
    <source>
        <dbReference type="ARBA" id="ARBA00022741"/>
    </source>
</evidence>
<dbReference type="PANTHER" id="PTHR47634:SF9">
    <property type="entry name" value="PROTEIN KINASE DOMAIN-CONTAINING PROTEIN-RELATED"/>
    <property type="match status" value="1"/>
</dbReference>
<dbReference type="EMBL" id="KV407460">
    <property type="protein sequence ID" value="KZF21600.1"/>
    <property type="molecule type" value="Genomic_DNA"/>
</dbReference>
<dbReference type="GO" id="GO:0004674">
    <property type="term" value="F:protein serine/threonine kinase activity"/>
    <property type="evidence" value="ECO:0007669"/>
    <property type="project" value="UniProtKB-KW"/>
</dbReference>
<keyword evidence="2" id="KW-0723">Serine/threonine-protein kinase</keyword>
<dbReference type="Pfam" id="PF00069">
    <property type="entry name" value="Pkinase"/>
    <property type="match status" value="2"/>
</dbReference>
<feature type="binding site" evidence="9">
    <location>
        <position position="82"/>
    </location>
    <ligand>
        <name>ATP</name>
        <dbReference type="ChEBI" id="CHEBI:30616"/>
    </ligand>
</feature>
<gene>
    <name evidence="11" type="ORF">L228DRAFT_256265</name>
</gene>
<dbReference type="GO" id="GO:0005524">
    <property type="term" value="F:ATP binding"/>
    <property type="evidence" value="ECO:0007669"/>
    <property type="project" value="UniProtKB-UniRule"/>
</dbReference>
<keyword evidence="12" id="KW-1185">Reference proteome</keyword>
<evidence type="ECO:0000256" key="5">
    <source>
        <dbReference type="ARBA" id="ARBA00022777"/>
    </source>
</evidence>
<keyword evidence="4 9" id="KW-0547">Nucleotide-binding</keyword>
<dbReference type="OMA" id="WEAGCTI"/>
<comment type="catalytic activity">
    <reaction evidence="8">
        <text>L-seryl-[protein] + ATP = O-phospho-L-seryl-[protein] + ADP + H(+)</text>
        <dbReference type="Rhea" id="RHEA:17989"/>
        <dbReference type="Rhea" id="RHEA-COMP:9863"/>
        <dbReference type="Rhea" id="RHEA-COMP:11604"/>
        <dbReference type="ChEBI" id="CHEBI:15378"/>
        <dbReference type="ChEBI" id="CHEBI:29999"/>
        <dbReference type="ChEBI" id="CHEBI:30616"/>
        <dbReference type="ChEBI" id="CHEBI:83421"/>
        <dbReference type="ChEBI" id="CHEBI:456216"/>
        <dbReference type="EC" id="2.7.11.1"/>
    </reaction>
</comment>
<dbReference type="InParanoid" id="A0A165G0N0"/>
<dbReference type="GO" id="GO:0000245">
    <property type="term" value="P:spliceosomal complex assembly"/>
    <property type="evidence" value="ECO:0007669"/>
    <property type="project" value="TreeGrafter"/>
</dbReference>
<dbReference type="InterPro" id="IPR000719">
    <property type="entry name" value="Prot_kinase_dom"/>
</dbReference>
<proteinExistence type="predicted"/>
<dbReference type="AlphaFoldDB" id="A0A165G0N0"/>
<dbReference type="InterPro" id="IPR011009">
    <property type="entry name" value="Kinase-like_dom_sf"/>
</dbReference>
<protein>
    <recommendedName>
        <fullName evidence="1">non-specific serine/threonine protein kinase</fullName>
        <ecNumber evidence="1">2.7.11.1</ecNumber>
    </recommendedName>
</protein>
<feature type="domain" description="Protein kinase" evidence="10">
    <location>
        <begin position="53"/>
        <end position="397"/>
    </location>
</feature>
<dbReference type="Gene3D" id="1.10.510.10">
    <property type="entry name" value="Transferase(Phosphotransferase) domain 1"/>
    <property type="match status" value="1"/>
</dbReference>
<dbReference type="STRING" id="1328760.A0A165G0N0"/>
<dbReference type="PROSITE" id="PS00107">
    <property type="entry name" value="PROTEIN_KINASE_ATP"/>
    <property type="match status" value="1"/>
</dbReference>
<evidence type="ECO:0000259" key="10">
    <source>
        <dbReference type="PROSITE" id="PS50011"/>
    </source>
</evidence>
<dbReference type="EC" id="2.7.11.1" evidence="1"/>
<evidence type="ECO:0000256" key="9">
    <source>
        <dbReference type="PROSITE-ProRule" id="PRU10141"/>
    </source>
</evidence>
<evidence type="ECO:0000256" key="7">
    <source>
        <dbReference type="ARBA" id="ARBA00047899"/>
    </source>
</evidence>
<evidence type="ECO:0000313" key="11">
    <source>
        <dbReference type="EMBL" id="KZF21600.1"/>
    </source>
</evidence>
<dbReference type="GO" id="GO:0005737">
    <property type="term" value="C:cytoplasm"/>
    <property type="evidence" value="ECO:0007669"/>
    <property type="project" value="TreeGrafter"/>
</dbReference>
<keyword evidence="5 11" id="KW-0418">Kinase</keyword>
<dbReference type="PANTHER" id="PTHR47634">
    <property type="entry name" value="PROTEIN KINASE DOMAIN-CONTAINING PROTEIN-RELATED"/>
    <property type="match status" value="1"/>
</dbReference>
<evidence type="ECO:0000256" key="8">
    <source>
        <dbReference type="ARBA" id="ARBA00048679"/>
    </source>
</evidence>
<dbReference type="PROSITE" id="PS50011">
    <property type="entry name" value="PROTEIN_KINASE_DOM"/>
    <property type="match status" value="1"/>
</dbReference>
<dbReference type="GO" id="GO:0050684">
    <property type="term" value="P:regulation of mRNA processing"/>
    <property type="evidence" value="ECO:0007669"/>
    <property type="project" value="TreeGrafter"/>
</dbReference>
<keyword evidence="3" id="KW-0808">Transferase</keyword>
<keyword evidence="6 9" id="KW-0067">ATP-binding</keyword>
<evidence type="ECO:0000256" key="3">
    <source>
        <dbReference type="ARBA" id="ARBA00022679"/>
    </source>
</evidence>
<dbReference type="SUPFAM" id="SSF56112">
    <property type="entry name" value="Protein kinase-like (PK-like)"/>
    <property type="match status" value="1"/>
</dbReference>
<dbReference type="Gene3D" id="3.30.200.20">
    <property type="entry name" value="Phosphorylase Kinase, domain 1"/>
    <property type="match status" value="1"/>
</dbReference>
<evidence type="ECO:0000256" key="2">
    <source>
        <dbReference type="ARBA" id="ARBA00022527"/>
    </source>
</evidence>
<dbReference type="InterPro" id="IPR017441">
    <property type="entry name" value="Protein_kinase_ATP_BS"/>
</dbReference>
<dbReference type="Proteomes" id="UP000076632">
    <property type="component" value="Unassembled WGS sequence"/>
</dbReference>
<dbReference type="SMART" id="SM00220">
    <property type="entry name" value="S_TKc"/>
    <property type="match status" value="1"/>
</dbReference>
<dbReference type="RefSeq" id="XP_018187155.1">
    <property type="nucleotide sequence ID" value="XM_018333915.1"/>
</dbReference>
<accession>A0A165G0N0</accession>
<reference evidence="11 12" key="1">
    <citation type="journal article" date="2016" name="Fungal Biol.">
        <title>The genome of Xylona heveae provides a window into fungal endophytism.</title>
        <authorList>
            <person name="Gazis R."/>
            <person name="Kuo A."/>
            <person name="Riley R."/>
            <person name="LaButti K."/>
            <person name="Lipzen A."/>
            <person name="Lin J."/>
            <person name="Amirebrahimi M."/>
            <person name="Hesse C.N."/>
            <person name="Spatafora J.W."/>
            <person name="Henrissat B."/>
            <person name="Hainaut M."/>
            <person name="Grigoriev I.V."/>
            <person name="Hibbett D.S."/>
        </authorList>
    </citation>
    <scope>NUCLEOTIDE SEQUENCE [LARGE SCALE GENOMIC DNA]</scope>
    <source>
        <strain evidence="11 12">TC161</strain>
    </source>
</reference>
<dbReference type="InterPro" id="IPR051334">
    <property type="entry name" value="SRPK"/>
</dbReference>
<dbReference type="OrthoDB" id="5979581at2759"/>
<evidence type="ECO:0000313" key="12">
    <source>
        <dbReference type="Proteomes" id="UP000076632"/>
    </source>
</evidence>
<dbReference type="GO" id="GO:0005634">
    <property type="term" value="C:nucleus"/>
    <property type="evidence" value="ECO:0007669"/>
    <property type="project" value="TreeGrafter"/>
</dbReference>